<dbReference type="Proteomes" id="UP000186698">
    <property type="component" value="Chromosome 9_10L"/>
</dbReference>
<dbReference type="KEGG" id="xla:108701722"/>
<dbReference type="Gene3D" id="2.10.60.10">
    <property type="entry name" value="CD59"/>
    <property type="match status" value="1"/>
</dbReference>
<keyword evidence="3" id="KW-1185">Reference proteome</keyword>
<evidence type="ECO:0000313" key="3">
    <source>
        <dbReference type="Proteomes" id="UP000186698"/>
    </source>
</evidence>
<dbReference type="AlphaFoldDB" id="A0A8J1LTK5"/>
<proteinExistence type="predicted"/>
<dbReference type="RefSeq" id="XP_041432055.1">
    <property type="nucleotide sequence ID" value="XM_041576121.1"/>
</dbReference>
<dbReference type="SUPFAM" id="SSF57302">
    <property type="entry name" value="Snake toxin-like"/>
    <property type="match status" value="1"/>
</dbReference>
<sequence>MKLILLCLVIVTLQLQGTNPETTKSPDTKPAITKRSDLNPTTTKSAGPNPTTTKRAGGNAVTIRPPIIGPVPTAPAGRITTKRPGPNPTTTKRAGGNAVTIRPPIIGPVPAAPAGRTTTKRPVTKTRRGLECYDCNIRTCKKKHSAPCKSTEDTCMRISRKIVGYDGTPDRENEFNPTMNVLVWERKCTTAADCKKRQSDTRLGKMTSCCNKNLCNA</sequence>
<accession>A0A8J1LTK5</accession>
<feature type="signal peptide" evidence="2">
    <location>
        <begin position="1"/>
        <end position="20"/>
    </location>
</feature>
<name>A0A8J1LTK5_XENLA</name>
<feature type="chain" id="PRO_5035207244" evidence="2">
    <location>
        <begin position="21"/>
        <end position="217"/>
    </location>
</feature>
<feature type="region of interest" description="Disordered" evidence="1">
    <location>
        <begin position="18"/>
        <end position="123"/>
    </location>
</feature>
<evidence type="ECO:0000256" key="2">
    <source>
        <dbReference type="SAM" id="SignalP"/>
    </source>
</evidence>
<organism evidence="3 4">
    <name type="scientific">Xenopus laevis</name>
    <name type="common">African clawed frog</name>
    <dbReference type="NCBI Taxonomy" id="8355"/>
    <lineage>
        <taxon>Eukaryota</taxon>
        <taxon>Metazoa</taxon>
        <taxon>Chordata</taxon>
        <taxon>Craniata</taxon>
        <taxon>Vertebrata</taxon>
        <taxon>Euteleostomi</taxon>
        <taxon>Amphibia</taxon>
        <taxon>Batrachia</taxon>
        <taxon>Anura</taxon>
        <taxon>Pipoidea</taxon>
        <taxon>Pipidae</taxon>
        <taxon>Xenopodinae</taxon>
        <taxon>Xenopus</taxon>
        <taxon>Xenopus</taxon>
    </lineage>
</organism>
<gene>
    <name evidence="4" type="primary">LOC108701722</name>
</gene>
<dbReference type="CDD" id="cd00117">
    <property type="entry name" value="TFP"/>
    <property type="match status" value="1"/>
</dbReference>
<reference evidence="4" key="1">
    <citation type="submission" date="2025-08" db="UniProtKB">
        <authorList>
            <consortium name="RefSeq"/>
        </authorList>
    </citation>
    <scope>IDENTIFICATION</scope>
    <source>
        <strain evidence="4">J_2021</strain>
        <tissue evidence="4">Erythrocytes</tissue>
    </source>
</reference>
<feature type="compositionally biased region" description="Polar residues" evidence="1">
    <location>
        <begin position="38"/>
        <end position="54"/>
    </location>
</feature>
<evidence type="ECO:0000256" key="1">
    <source>
        <dbReference type="SAM" id="MobiDB-lite"/>
    </source>
</evidence>
<dbReference type="InterPro" id="IPR045860">
    <property type="entry name" value="Snake_toxin-like_sf"/>
</dbReference>
<evidence type="ECO:0000313" key="4">
    <source>
        <dbReference type="RefSeq" id="XP_041432055.1"/>
    </source>
</evidence>
<keyword evidence="2" id="KW-0732">Signal</keyword>
<protein>
    <submittedName>
        <fullName evidence="4">Salivary glue protein Sgs-3-like</fullName>
    </submittedName>
</protein>
<dbReference type="GeneID" id="108701722"/>